<dbReference type="PRINTS" id="PR01490">
    <property type="entry name" value="RTXTOXIND"/>
</dbReference>
<evidence type="ECO:0000259" key="7">
    <source>
        <dbReference type="Pfam" id="PF25954"/>
    </source>
</evidence>
<comment type="subcellular location">
    <subcellularLocation>
        <location evidence="1">Periplasm</location>
    </subcellularLocation>
</comment>
<dbReference type="OrthoDB" id="9793801at2"/>
<dbReference type="AlphaFoldDB" id="A0A430KP89"/>
<protein>
    <submittedName>
        <fullName evidence="8">HlyD family efflux transporter periplasmic adaptor subunit</fullName>
    </submittedName>
</protein>
<dbReference type="InterPro" id="IPR058792">
    <property type="entry name" value="Beta-barrel_RND_2"/>
</dbReference>
<organism evidence="8 9">
    <name type="scientific">Amphritea opalescens</name>
    <dbReference type="NCBI Taxonomy" id="2490544"/>
    <lineage>
        <taxon>Bacteria</taxon>
        <taxon>Pseudomonadati</taxon>
        <taxon>Pseudomonadota</taxon>
        <taxon>Gammaproteobacteria</taxon>
        <taxon>Oceanospirillales</taxon>
        <taxon>Oceanospirillaceae</taxon>
        <taxon>Amphritea</taxon>
    </lineage>
</organism>
<keyword evidence="4" id="KW-0574">Periplasm</keyword>
<dbReference type="Pfam" id="PF25954">
    <property type="entry name" value="Beta-barrel_RND_2"/>
    <property type="match status" value="1"/>
</dbReference>
<reference evidence="8 9" key="1">
    <citation type="submission" date="2018-11" db="EMBL/GenBank/DDBJ databases">
        <title>The draft genome sequence of Amphritea opalescens ANRC-JH13T.</title>
        <authorList>
            <person name="Fang Z."/>
            <person name="Zhang Y."/>
            <person name="Han X."/>
        </authorList>
    </citation>
    <scope>NUCLEOTIDE SEQUENCE [LARGE SCALE GENOMIC DNA]</scope>
    <source>
        <strain evidence="8 9">ANRC-JH13</strain>
    </source>
</reference>
<evidence type="ECO:0000313" key="8">
    <source>
        <dbReference type="EMBL" id="RTE65329.1"/>
    </source>
</evidence>
<dbReference type="PANTHER" id="PTHR32347:SF29">
    <property type="entry name" value="UPF0194 MEMBRANE PROTEIN YBHG"/>
    <property type="match status" value="1"/>
</dbReference>
<evidence type="ECO:0000256" key="3">
    <source>
        <dbReference type="ARBA" id="ARBA00022729"/>
    </source>
</evidence>
<dbReference type="Gene3D" id="2.40.50.100">
    <property type="match status" value="1"/>
</dbReference>
<feature type="domain" description="YbhG-like alpha-helical hairpin" evidence="6">
    <location>
        <begin position="85"/>
        <end position="208"/>
    </location>
</feature>
<evidence type="ECO:0000256" key="1">
    <source>
        <dbReference type="ARBA" id="ARBA00004418"/>
    </source>
</evidence>
<dbReference type="Proteomes" id="UP000283087">
    <property type="component" value="Unassembled WGS sequence"/>
</dbReference>
<keyword evidence="9" id="KW-1185">Reference proteome</keyword>
<dbReference type="Pfam" id="PF25881">
    <property type="entry name" value="HH_YBHG"/>
    <property type="match status" value="1"/>
</dbReference>
<dbReference type="InterPro" id="IPR050465">
    <property type="entry name" value="UPF0194_transport"/>
</dbReference>
<dbReference type="Gene3D" id="2.40.30.170">
    <property type="match status" value="1"/>
</dbReference>
<dbReference type="EMBL" id="RQXW01000011">
    <property type="protein sequence ID" value="RTE65329.1"/>
    <property type="molecule type" value="Genomic_DNA"/>
</dbReference>
<accession>A0A430KP89</accession>
<keyword evidence="3" id="KW-0732">Signal</keyword>
<comment type="similarity">
    <text evidence="2">Belongs to the UPF0194 family.</text>
</comment>
<evidence type="ECO:0000256" key="4">
    <source>
        <dbReference type="ARBA" id="ARBA00022764"/>
    </source>
</evidence>
<evidence type="ECO:0000259" key="6">
    <source>
        <dbReference type="Pfam" id="PF25881"/>
    </source>
</evidence>
<dbReference type="Gene3D" id="1.10.287.470">
    <property type="entry name" value="Helix hairpin bin"/>
    <property type="match status" value="1"/>
</dbReference>
<dbReference type="SUPFAM" id="SSF111369">
    <property type="entry name" value="HlyD-like secretion proteins"/>
    <property type="match status" value="1"/>
</dbReference>
<dbReference type="GO" id="GO:0042597">
    <property type="term" value="C:periplasmic space"/>
    <property type="evidence" value="ECO:0007669"/>
    <property type="project" value="UniProtKB-SubCell"/>
</dbReference>
<feature type="domain" description="CusB-like beta-barrel" evidence="7">
    <location>
        <begin position="244"/>
        <end position="330"/>
    </location>
</feature>
<gene>
    <name evidence="8" type="ORF">EH243_12900</name>
</gene>
<dbReference type="InterPro" id="IPR059052">
    <property type="entry name" value="HH_YbhG-like"/>
</dbReference>
<sequence length="345" mass="37697">MKMSKKKVIIAIVVAAFVVTAALFWWRTEHGDNHDTSVQLYGNVDIREALLAFNSSEHIAEILVQEGDRVKKGQLLANLHTELLDAQLGSAKAMLDAQQQVVAKLEAGSRPEEISKGKAELKAASAKAKSTRDSYKRLLRLVEKKLASDEDVENARSLADVAEAQQEAAKHSLALLQAGPRKEDISVARAELAARQAGLVLAEQQLENANLYAPADGVIRNRILEPGDMAFPSTPVLTLAFVDPVWVRAYLSEGMLGQVPLGAKALIRTDSYPDKVYQGWVGYISPTAEFTPKSVQTEELRTRLVYSVRIYACNGQGELRLGMPATVSIELDQTLDATMNTCGQE</sequence>
<evidence type="ECO:0000256" key="5">
    <source>
        <dbReference type="ARBA" id="ARBA00023054"/>
    </source>
</evidence>
<name>A0A430KP89_9GAMM</name>
<proteinExistence type="inferred from homology"/>
<evidence type="ECO:0000256" key="2">
    <source>
        <dbReference type="ARBA" id="ARBA00010602"/>
    </source>
</evidence>
<keyword evidence="5" id="KW-0175">Coiled coil</keyword>
<comment type="caution">
    <text evidence="8">The sequence shown here is derived from an EMBL/GenBank/DDBJ whole genome shotgun (WGS) entry which is preliminary data.</text>
</comment>
<evidence type="ECO:0000313" key="9">
    <source>
        <dbReference type="Proteomes" id="UP000283087"/>
    </source>
</evidence>
<dbReference type="PANTHER" id="PTHR32347">
    <property type="entry name" value="EFFLUX SYSTEM COMPONENT YKNX-RELATED"/>
    <property type="match status" value="1"/>
</dbReference>